<name>A0A832MKJ7_UNCEI</name>
<reference evidence="1" key="1">
    <citation type="journal article" date="2020" name="mSystems">
        <title>Genome- and Community-Level Interaction Insights into Carbon Utilization and Element Cycling Functions of Hydrothermarchaeota in Hydrothermal Sediment.</title>
        <authorList>
            <person name="Zhou Z."/>
            <person name="Liu Y."/>
            <person name="Xu W."/>
            <person name="Pan J."/>
            <person name="Luo Z.H."/>
            <person name="Li M."/>
        </authorList>
    </citation>
    <scope>NUCLEOTIDE SEQUENCE [LARGE SCALE GENOMIC DNA]</scope>
    <source>
        <strain evidence="1">SpSt-381</strain>
    </source>
</reference>
<gene>
    <name evidence="1" type="ORF">ENR23_03610</name>
</gene>
<protein>
    <recommendedName>
        <fullName evidence="2">Lipoprotein</fullName>
    </recommendedName>
</protein>
<proteinExistence type="predicted"/>
<dbReference type="AlphaFoldDB" id="A0A832MKJ7"/>
<evidence type="ECO:0000313" key="1">
    <source>
        <dbReference type="EMBL" id="HGZ42510.1"/>
    </source>
</evidence>
<comment type="caution">
    <text evidence="1">The sequence shown here is derived from an EMBL/GenBank/DDBJ whole genome shotgun (WGS) entry which is preliminary data.</text>
</comment>
<accession>A0A832MKJ7</accession>
<dbReference type="EMBL" id="DSQF01000005">
    <property type="protein sequence ID" value="HGZ42510.1"/>
    <property type="molecule type" value="Genomic_DNA"/>
</dbReference>
<organism evidence="1">
    <name type="scientific">Eiseniibacteriota bacterium</name>
    <dbReference type="NCBI Taxonomy" id="2212470"/>
    <lineage>
        <taxon>Bacteria</taxon>
        <taxon>Candidatus Eiseniibacteriota</taxon>
    </lineage>
</organism>
<sequence>MKDIPGHWIGLGLCGAAALSVLAGGCRRAEPPPSSELDSDLIFKGVVADKFVQPDSTWYSFYYERDDCPEDSCDYYRAWSVKMRLVEGFVLRLEIGDTGLVMDVYVDRRSFDAARVGEMYFGRGATTPQVEEEVLGERTHGSPHHV</sequence>
<evidence type="ECO:0008006" key="2">
    <source>
        <dbReference type="Google" id="ProtNLM"/>
    </source>
</evidence>
<dbReference type="PROSITE" id="PS51257">
    <property type="entry name" value="PROKAR_LIPOPROTEIN"/>
    <property type="match status" value="1"/>
</dbReference>